<evidence type="ECO:0000256" key="1">
    <source>
        <dbReference type="ARBA" id="ARBA00022801"/>
    </source>
</evidence>
<dbReference type="CDD" id="cd11354">
    <property type="entry name" value="AmyAc_bac_CMD_like"/>
    <property type="match status" value="1"/>
</dbReference>
<dbReference type="GO" id="GO:0005975">
    <property type="term" value="P:carbohydrate metabolic process"/>
    <property type="evidence" value="ECO:0007669"/>
    <property type="project" value="InterPro"/>
</dbReference>
<evidence type="ECO:0000256" key="2">
    <source>
        <dbReference type="ARBA" id="ARBA00023295"/>
    </source>
</evidence>
<dbReference type="InterPro" id="IPR017853">
    <property type="entry name" value="GH"/>
</dbReference>
<dbReference type="RefSeq" id="WP_092260455.1">
    <property type="nucleotide sequence ID" value="NZ_CP047199.1"/>
</dbReference>
<accession>A0A1H9VUN4</accession>
<dbReference type="Gene3D" id="3.20.20.80">
    <property type="entry name" value="Glycosidases"/>
    <property type="match status" value="2"/>
</dbReference>
<protein>
    <submittedName>
        <fullName evidence="4">Glycosidase</fullName>
    </submittedName>
</protein>
<dbReference type="SUPFAM" id="SSF51445">
    <property type="entry name" value="(Trans)glycosidases"/>
    <property type="match status" value="1"/>
</dbReference>
<dbReference type="SMART" id="SM00642">
    <property type="entry name" value="Aamy"/>
    <property type="match status" value="1"/>
</dbReference>
<dbReference type="InterPro" id="IPR006047">
    <property type="entry name" value="GH13_cat_dom"/>
</dbReference>
<keyword evidence="1" id="KW-0378">Hydrolase</keyword>
<gene>
    <name evidence="4" type="ORF">SAMN05661109_02395</name>
</gene>
<evidence type="ECO:0000313" key="5">
    <source>
        <dbReference type="Proteomes" id="UP000198929"/>
    </source>
</evidence>
<proteinExistence type="predicted"/>
<name>A0A1H9VUN4_9CORY</name>
<dbReference type="STRING" id="1121357.SAMN05661109_02395"/>
<sequence>MLNSTLWWHLYPLGSTGAPIRDREGDDSGHRLRMIEPWLDYLIELGCNGLLLGPIFESATHGYDTLDHFHIDLRLGDESDFDALMRACNEKGIRVMLDGVFNHVDRSHRAVAAGLAGDTNWEGHDQLATLHHENPQVRDKVVEIMEYWLAKGISGWRLDVAYSVPADFWAEVLGRVRHNYPNAVFLGEVIHGDYVHIAQAGTLDSVTQYELWKALWSSIADKNFFELTHALNRHHDFSQHMITNTFVGNHDVDRIASKVGQDAVIPAVAMLMTLPGSPSIYYGDEQGFTGLRGEGFAADDPVRPPLPATPSELSDEGAWLFAAHKELIGVRRRHAWLATAKLEVKATTNETLSYVVSNKADGEETLQVDVWLEPTPGVRIHADGVTEYQWPQS</sequence>
<keyword evidence="2 4" id="KW-0326">Glycosidase</keyword>
<dbReference type="PANTHER" id="PTHR10357">
    <property type="entry name" value="ALPHA-AMYLASE FAMILY MEMBER"/>
    <property type="match status" value="1"/>
</dbReference>
<dbReference type="Pfam" id="PF00128">
    <property type="entry name" value="Alpha-amylase"/>
    <property type="match status" value="2"/>
</dbReference>
<dbReference type="GO" id="GO:0016798">
    <property type="term" value="F:hydrolase activity, acting on glycosyl bonds"/>
    <property type="evidence" value="ECO:0007669"/>
    <property type="project" value="UniProtKB-KW"/>
</dbReference>
<dbReference type="Proteomes" id="UP000198929">
    <property type="component" value="Unassembled WGS sequence"/>
</dbReference>
<dbReference type="AlphaFoldDB" id="A0A1H9VUN4"/>
<dbReference type="EMBL" id="FOGQ01000014">
    <property type="protein sequence ID" value="SES25214.1"/>
    <property type="molecule type" value="Genomic_DNA"/>
</dbReference>
<feature type="domain" description="Glycosyl hydrolase family 13 catalytic" evidence="3">
    <location>
        <begin position="16"/>
        <end position="331"/>
    </location>
</feature>
<reference evidence="5" key="1">
    <citation type="submission" date="2016-10" db="EMBL/GenBank/DDBJ databases">
        <authorList>
            <person name="Varghese N."/>
            <person name="Submissions S."/>
        </authorList>
    </citation>
    <scope>NUCLEOTIDE SEQUENCE [LARGE SCALE GENOMIC DNA]</scope>
    <source>
        <strain evidence="5">DSM 20524</strain>
    </source>
</reference>
<evidence type="ECO:0000259" key="3">
    <source>
        <dbReference type="SMART" id="SM00642"/>
    </source>
</evidence>
<evidence type="ECO:0000313" key="4">
    <source>
        <dbReference type="EMBL" id="SES25214.1"/>
    </source>
</evidence>
<dbReference type="PANTHER" id="PTHR10357:SF210">
    <property type="entry name" value="MALTODEXTRIN GLUCOSIDASE"/>
    <property type="match status" value="1"/>
</dbReference>
<organism evidence="4 5">
    <name type="scientific">Corynebacterium cystitidis DSM 20524</name>
    <dbReference type="NCBI Taxonomy" id="1121357"/>
    <lineage>
        <taxon>Bacteria</taxon>
        <taxon>Bacillati</taxon>
        <taxon>Actinomycetota</taxon>
        <taxon>Actinomycetes</taxon>
        <taxon>Mycobacteriales</taxon>
        <taxon>Corynebacteriaceae</taxon>
        <taxon>Corynebacterium</taxon>
    </lineage>
</organism>
<keyword evidence="5" id="KW-1185">Reference proteome</keyword>
<dbReference type="GO" id="GO:0016853">
    <property type="term" value="F:isomerase activity"/>
    <property type="evidence" value="ECO:0007669"/>
    <property type="project" value="UniProtKB-KW"/>
</dbReference>